<comment type="caution">
    <text evidence="4">The sequence shown here is derived from an EMBL/GenBank/DDBJ whole genome shotgun (WGS) entry which is preliminary data.</text>
</comment>
<protein>
    <recommendedName>
        <fullName evidence="6">Pentatricopeptide repeat-containing protein</fullName>
    </recommendedName>
</protein>
<dbReference type="InterPro" id="IPR002885">
    <property type="entry name" value="PPR_rpt"/>
</dbReference>
<dbReference type="AlphaFoldDB" id="A0ABD2ZL04"/>
<dbReference type="EMBL" id="JBJUIK010000008">
    <property type="protein sequence ID" value="KAL3519521.1"/>
    <property type="molecule type" value="Genomic_DNA"/>
</dbReference>
<evidence type="ECO:0000313" key="5">
    <source>
        <dbReference type="Proteomes" id="UP001630127"/>
    </source>
</evidence>
<feature type="repeat" description="PPR" evidence="3">
    <location>
        <begin position="527"/>
        <end position="561"/>
    </location>
</feature>
<evidence type="ECO:0000256" key="2">
    <source>
        <dbReference type="ARBA" id="ARBA00022737"/>
    </source>
</evidence>
<dbReference type="Pfam" id="PF01535">
    <property type="entry name" value="PPR"/>
    <property type="match status" value="3"/>
</dbReference>
<dbReference type="InterPro" id="IPR011990">
    <property type="entry name" value="TPR-like_helical_dom_sf"/>
</dbReference>
<name>A0ABD2ZL04_9GENT</name>
<keyword evidence="5" id="KW-1185">Reference proteome</keyword>
<evidence type="ECO:0000256" key="3">
    <source>
        <dbReference type="PROSITE-ProRule" id="PRU00708"/>
    </source>
</evidence>
<dbReference type="PANTHER" id="PTHR47934:SF6">
    <property type="entry name" value="MITOCHONDRIAL GROUP I INTRON SPLICING FACTOR CCM1-RELATED"/>
    <property type="match status" value="1"/>
</dbReference>
<reference evidence="4 5" key="1">
    <citation type="submission" date="2024-11" db="EMBL/GenBank/DDBJ databases">
        <title>A near-complete genome assembly of Cinchona calisaya.</title>
        <authorList>
            <person name="Lian D.C."/>
            <person name="Zhao X.W."/>
            <person name="Wei L."/>
        </authorList>
    </citation>
    <scope>NUCLEOTIDE SEQUENCE [LARGE SCALE GENOMIC DNA]</scope>
    <source>
        <tissue evidence="4">Nenye</tissue>
    </source>
</reference>
<keyword evidence="2" id="KW-0677">Repeat</keyword>
<evidence type="ECO:0000256" key="1">
    <source>
        <dbReference type="ARBA" id="ARBA00007626"/>
    </source>
</evidence>
<dbReference type="PROSITE" id="PS51375">
    <property type="entry name" value="PPR"/>
    <property type="match status" value="3"/>
</dbReference>
<accession>A0ABD2ZL04</accession>
<dbReference type="Gene3D" id="1.25.40.10">
    <property type="entry name" value="Tetratricopeptide repeat domain"/>
    <property type="match status" value="4"/>
</dbReference>
<feature type="repeat" description="PPR" evidence="3">
    <location>
        <begin position="245"/>
        <end position="279"/>
    </location>
</feature>
<dbReference type="InterPro" id="IPR051114">
    <property type="entry name" value="Mito_RNA_Proc_CCM1"/>
</dbReference>
<comment type="similarity">
    <text evidence="1">Belongs to the PPR family. P subfamily.</text>
</comment>
<evidence type="ECO:0008006" key="6">
    <source>
        <dbReference type="Google" id="ProtNLM"/>
    </source>
</evidence>
<dbReference type="Pfam" id="PF13041">
    <property type="entry name" value="PPR_2"/>
    <property type="match status" value="1"/>
</dbReference>
<gene>
    <name evidence="4" type="ORF">ACH5RR_017670</name>
</gene>
<dbReference type="PANTHER" id="PTHR47934">
    <property type="entry name" value="PENTATRICOPEPTIDE REPEAT-CONTAINING PROTEIN PET309, MITOCHONDRIAL"/>
    <property type="match status" value="1"/>
</dbReference>
<evidence type="ECO:0000313" key="4">
    <source>
        <dbReference type="EMBL" id="KAL3519521.1"/>
    </source>
</evidence>
<sequence>MPFPKPHKVLIQNLSTPSTKWRTQVQETQLISQVSSILLQRQTKYWAPLLESTLKLTKLTPSLFLQLLKTTQTSPEISLNFFNFAKKNLDFQPDLKSHCRLTHLLIGSGLSRQAKPILDSIIQAYPLGQIVSSFYKVAGFDTFPPVFCSVLEGYCHRGLFLEALEVYKKGKELGGNCVFSVFVCNRLLNLLQEKNEVRLAWCFYGSMTRNGVLGNQFTWSIIAKILHKDGKFERIGRILEMGICNSLLYSLIIQNYSEKGNFDSAFRYVAQMYDKMLDPSFSIYGSILNGACKYQDEKVIEMVTGTMIEKGYIPKGVVMLEYDSIIQKLSDLGKTYAAGLFFDRACGEKVELQDATYGCMLRALSDNGRMKDATEIYSIVCERKMVVKDSCYFAFVNGLCKQTPSEEIHELLKDVIVNGFHPSVEDLSEYIKAQCEQCRWKEAEDLFNLILDKGLVPDPFCCCSLVKYYCSRRQVDSAILLHDKLKMLRGSFDIPTYNVLLNKLFKHSKVEEAIEMFDYMTIRKLFSSESFAIMIRELCYAKELRKAMKLHDVMLKLGLKPNGRTYKRLISGFG</sequence>
<proteinExistence type="inferred from homology"/>
<dbReference type="NCBIfam" id="TIGR00756">
    <property type="entry name" value="PPR"/>
    <property type="match status" value="3"/>
</dbReference>
<dbReference type="Proteomes" id="UP001630127">
    <property type="component" value="Unassembled WGS sequence"/>
</dbReference>
<organism evidence="4 5">
    <name type="scientific">Cinchona calisaya</name>
    <dbReference type="NCBI Taxonomy" id="153742"/>
    <lineage>
        <taxon>Eukaryota</taxon>
        <taxon>Viridiplantae</taxon>
        <taxon>Streptophyta</taxon>
        <taxon>Embryophyta</taxon>
        <taxon>Tracheophyta</taxon>
        <taxon>Spermatophyta</taxon>
        <taxon>Magnoliopsida</taxon>
        <taxon>eudicotyledons</taxon>
        <taxon>Gunneridae</taxon>
        <taxon>Pentapetalae</taxon>
        <taxon>asterids</taxon>
        <taxon>lamiids</taxon>
        <taxon>Gentianales</taxon>
        <taxon>Rubiaceae</taxon>
        <taxon>Cinchonoideae</taxon>
        <taxon>Cinchoneae</taxon>
        <taxon>Cinchona</taxon>
    </lineage>
</organism>
<feature type="repeat" description="PPR" evidence="3">
    <location>
        <begin position="493"/>
        <end position="523"/>
    </location>
</feature>